<accession>A0ABW2TKI9</accession>
<reference evidence="2" key="1">
    <citation type="journal article" date="2019" name="Int. J. Syst. Evol. Microbiol.">
        <title>The Global Catalogue of Microorganisms (GCM) 10K type strain sequencing project: providing services to taxonomists for standard genome sequencing and annotation.</title>
        <authorList>
            <consortium name="The Broad Institute Genomics Platform"/>
            <consortium name="The Broad Institute Genome Sequencing Center for Infectious Disease"/>
            <person name="Wu L."/>
            <person name="Ma J."/>
        </authorList>
    </citation>
    <scope>NUCLEOTIDE SEQUENCE [LARGE SCALE GENOMIC DNA]</scope>
    <source>
        <strain evidence="2">JCM 17695</strain>
    </source>
</reference>
<comment type="caution">
    <text evidence="1">The sequence shown here is derived from an EMBL/GenBank/DDBJ whole genome shotgun (WGS) entry which is preliminary data.</text>
</comment>
<sequence length="107" mass="11632">MRATKRTGFTAEQVERVLAEANVVLKTPTIADRRMRVLALTAEGVKNSGQAFTVRQNFNSGVWAIVHPENSAGKTSLLEFLVLPLRGSPGTFPRTCGRGCVVSDWTS</sequence>
<protein>
    <submittedName>
        <fullName evidence="1">Uncharacterized protein</fullName>
    </submittedName>
</protein>
<dbReference type="EMBL" id="JBHTEY010000004">
    <property type="protein sequence ID" value="MFC7614270.1"/>
    <property type="molecule type" value="Genomic_DNA"/>
</dbReference>
<organism evidence="1 2">
    <name type="scientific">Actinokineospora soli</name>
    <dbReference type="NCBI Taxonomy" id="1048753"/>
    <lineage>
        <taxon>Bacteria</taxon>
        <taxon>Bacillati</taxon>
        <taxon>Actinomycetota</taxon>
        <taxon>Actinomycetes</taxon>
        <taxon>Pseudonocardiales</taxon>
        <taxon>Pseudonocardiaceae</taxon>
        <taxon>Actinokineospora</taxon>
    </lineage>
</organism>
<keyword evidence="2" id="KW-1185">Reference proteome</keyword>
<evidence type="ECO:0000313" key="1">
    <source>
        <dbReference type="EMBL" id="MFC7614270.1"/>
    </source>
</evidence>
<name>A0ABW2TKI9_9PSEU</name>
<gene>
    <name evidence="1" type="ORF">ACFQV2_12780</name>
</gene>
<proteinExistence type="predicted"/>
<dbReference type="Proteomes" id="UP001596512">
    <property type="component" value="Unassembled WGS sequence"/>
</dbReference>
<evidence type="ECO:0000313" key="2">
    <source>
        <dbReference type="Proteomes" id="UP001596512"/>
    </source>
</evidence>